<dbReference type="AlphaFoldDB" id="A0A5P2XM65"/>
<dbReference type="EMBL" id="CP023690">
    <property type="protein sequence ID" value="QEV64339.1"/>
    <property type="molecule type" value="Genomic_DNA"/>
</dbReference>
<dbReference type="PANTHER" id="PTHR31480">
    <property type="entry name" value="BIFUNCTIONAL LYCOPENE CYCLASE/PHYTOENE SYNTHASE"/>
    <property type="match status" value="1"/>
</dbReference>
<dbReference type="EC" id="2.5.1.32" evidence="2"/>
<keyword evidence="1" id="KW-1133">Transmembrane helix</keyword>
<evidence type="ECO:0000313" key="2">
    <source>
        <dbReference type="EMBL" id="MBB5102617.1"/>
    </source>
</evidence>
<dbReference type="EMBL" id="JACHJD010000002">
    <property type="protein sequence ID" value="MBB5102617.1"/>
    <property type="molecule type" value="Genomic_DNA"/>
</dbReference>
<dbReference type="InterPro" id="IPR008949">
    <property type="entry name" value="Isoprenoid_synthase_dom_sf"/>
</dbReference>
<evidence type="ECO:0000256" key="1">
    <source>
        <dbReference type="SAM" id="Phobius"/>
    </source>
</evidence>
<dbReference type="Proteomes" id="UP000549009">
    <property type="component" value="Unassembled WGS sequence"/>
</dbReference>
<protein>
    <submittedName>
        <fullName evidence="2">Phytoene synthase</fullName>
        <ecNumber evidence="2">2.5.1.32</ecNumber>
    </submittedName>
    <submittedName>
        <fullName evidence="3">Phytoene/squalene synthetase</fullName>
    </submittedName>
</protein>
<reference evidence="2 5" key="2">
    <citation type="submission" date="2020-08" db="EMBL/GenBank/DDBJ databases">
        <title>Genomic Encyclopedia of Type Strains, Phase III (KMG-III): the genomes of soil and plant-associated and newly described type strains.</title>
        <authorList>
            <person name="Whitman W."/>
        </authorList>
    </citation>
    <scope>NUCLEOTIDE SEQUENCE [LARGE SCALE GENOMIC DNA]</scope>
    <source>
        <strain evidence="2 5">CECT 3146</strain>
    </source>
</reference>
<evidence type="ECO:0000313" key="4">
    <source>
        <dbReference type="Proteomes" id="UP000326505"/>
    </source>
</evidence>
<keyword evidence="1" id="KW-0812">Transmembrane</keyword>
<dbReference type="GO" id="GO:0016765">
    <property type="term" value="F:transferase activity, transferring alkyl or aryl (other than methyl) groups"/>
    <property type="evidence" value="ECO:0007669"/>
    <property type="project" value="UniProtKB-ARBA"/>
</dbReference>
<evidence type="ECO:0000313" key="3">
    <source>
        <dbReference type="EMBL" id="QEV64339.1"/>
    </source>
</evidence>
<dbReference type="Pfam" id="PF00494">
    <property type="entry name" value="SQS_PSY"/>
    <property type="match status" value="1"/>
</dbReference>
<gene>
    <name evidence="3" type="ORF">CP982_41285</name>
    <name evidence="2" type="ORF">FHS40_001670</name>
</gene>
<feature type="transmembrane region" description="Helical" evidence="1">
    <location>
        <begin position="38"/>
        <end position="61"/>
    </location>
</feature>
<dbReference type="Gene3D" id="1.10.600.10">
    <property type="entry name" value="Farnesyl Diphosphate Synthase"/>
    <property type="match status" value="1"/>
</dbReference>
<keyword evidence="2" id="KW-0808">Transferase</keyword>
<name>A0A5P2XM65_STRST</name>
<dbReference type="RefSeq" id="WP_150515194.1">
    <property type="nucleotide sequence ID" value="NZ_BMSQ01000010.1"/>
</dbReference>
<dbReference type="KEGG" id="sspb:CP982_41285"/>
<organism evidence="3 4">
    <name type="scientific">Streptomyces spectabilis</name>
    <dbReference type="NCBI Taxonomy" id="68270"/>
    <lineage>
        <taxon>Bacteria</taxon>
        <taxon>Bacillati</taxon>
        <taxon>Actinomycetota</taxon>
        <taxon>Actinomycetes</taxon>
        <taxon>Kitasatosporales</taxon>
        <taxon>Streptomycetaceae</taxon>
        <taxon>Streptomyces</taxon>
    </lineage>
</organism>
<reference evidence="3 4" key="1">
    <citation type="submission" date="2017-09" db="EMBL/GenBank/DDBJ databases">
        <authorList>
            <person name="Lee N."/>
            <person name="Cho B.-K."/>
        </authorList>
    </citation>
    <scope>NUCLEOTIDE SEQUENCE [LARGE SCALE GENOMIC DNA]</scope>
    <source>
        <strain evidence="3 4">ATCC 27465</strain>
    </source>
</reference>
<dbReference type="OrthoDB" id="3535892at2"/>
<proteinExistence type="predicted"/>
<accession>A0A5P2XM65</accession>
<dbReference type="InterPro" id="IPR002060">
    <property type="entry name" value="Squ/phyt_synthse"/>
</dbReference>
<keyword evidence="1" id="KW-0472">Membrane</keyword>
<dbReference type="SUPFAM" id="SSF48576">
    <property type="entry name" value="Terpenoid synthases"/>
    <property type="match status" value="1"/>
</dbReference>
<sequence length="300" mass="33558">MNSWKAMLDAAGIDGPEPRADFTRLRHVVSRYRRHQYLAVRLLLPGAVVPHVIAATVFMHYTDTLLDREGPVEQRAADYDRWEKLVHEALATKQSDHPVLRPLLHTYGTYPQLEHHIKEFLGAGHVDLEFSGFAGEEDYQHYVDGYSLPAFMLVAHLLAPDADEAGYRGACRQFIDGSQRLDFATDLAEDLRAGRLNIPAQTLERHGVTRADLASRTDSPEVRALLAELIRQAEASLVESYALVTHLPEAHRPMGRALIGMEELTADAARRKGAQLLSSSARASVPAALRLLAREYRRRS</sequence>
<evidence type="ECO:0000313" key="5">
    <source>
        <dbReference type="Proteomes" id="UP000549009"/>
    </source>
</evidence>
<dbReference type="Proteomes" id="UP000326505">
    <property type="component" value="Chromosome"/>
</dbReference>
<keyword evidence="5" id="KW-1185">Reference proteome</keyword>